<name>X6NRZ3_RETFI</name>
<gene>
    <name evidence="2" type="ORF">RFI_08653</name>
</gene>
<protein>
    <submittedName>
        <fullName evidence="2">Uncharacterized protein</fullName>
    </submittedName>
</protein>
<sequence>KTSKQRWFGENGVWTKSEHNMFNQIPAEQRRIGYNKRNYRRGRSVLESSRLSPTVLQLIQYRFCQEQQKMDLNIIEDAAVRLLEEISPEVIIIIMICIVIIILFLYRVASAKIKKSIPGYFRGVCQKYWKQNREKIKHQLLAQAKLSPPQQKYGDQNELTPLVSAMIEALFTPASGLETSIIDESVEKRLIQLSDQVNYFT</sequence>
<evidence type="ECO:0000313" key="2">
    <source>
        <dbReference type="EMBL" id="ETO28479.1"/>
    </source>
</evidence>
<proteinExistence type="predicted"/>
<dbReference type="EMBL" id="ASPP01006649">
    <property type="protein sequence ID" value="ETO28479.1"/>
    <property type="molecule type" value="Genomic_DNA"/>
</dbReference>
<evidence type="ECO:0000313" key="3">
    <source>
        <dbReference type="Proteomes" id="UP000023152"/>
    </source>
</evidence>
<feature type="transmembrane region" description="Helical" evidence="1">
    <location>
        <begin position="90"/>
        <end position="109"/>
    </location>
</feature>
<comment type="caution">
    <text evidence="2">The sequence shown here is derived from an EMBL/GenBank/DDBJ whole genome shotgun (WGS) entry which is preliminary data.</text>
</comment>
<organism evidence="2 3">
    <name type="scientific">Reticulomyxa filosa</name>
    <dbReference type="NCBI Taxonomy" id="46433"/>
    <lineage>
        <taxon>Eukaryota</taxon>
        <taxon>Sar</taxon>
        <taxon>Rhizaria</taxon>
        <taxon>Retaria</taxon>
        <taxon>Foraminifera</taxon>
        <taxon>Monothalamids</taxon>
        <taxon>Reticulomyxidae</taxon>
        <taxon>Reticulomyxa</taxon>
    </lineage>
</organism>
<keyword evidence="1" id="KW-0812">Transmembrane</keyword>
<feature type="non-terminal residue" evidence="2">
    <location>
        <position position="1"/>
    </location>
</feature>
<evidence type="ECO:0000256" key="1">
    <source>
        <dbReference type="SAM" id="Phobius"/>
    </source>
</evidence>
<keyword evidence="1" id="KW-0472">Membrane</keyword>
<keyword evidence="3" id="KW-1185">Reference proteome</keyword>
<reference evidence="2 3" key="1">
    <citation type="journal article" date="2013" name="Curr. Biol.">
        <title>The Genome of the Foraminiferan Reticulomyxa filosa.</title>
        <authorList>
            <person name="Glockner G."/>
            <person name="Hulsmann N."/>
            <person name="Schleicher M."/>
            <person name="Noegel A.A."/>
            <person name="Eichinger L."/>
            <person name="Gallinger C."/>
            <person name="Pawlowski J."/>
            <person name="Sierra R."/>
            <person name="Euteneuer U."/>
            <person name="Pillet L."/>
            <person name="Moustafa A."/>
            <person name="Platzer M."/>
            <person name="Groth M."/>
            <person name="Szafranski K."/>
            <person name="Schliwa M."/>
        </authorList>
    </citation>
    <scope>NUCLEOTIDE SEQUENCE [LARGE SCALE GENOMIC DNA]</scope>
</reference>
<accession>X6NRZ3</accession>
<keyword evidence="1" id="KW-1133">Transmembrane helix</keyword>
<dbReference type="Proteomes" id="UP000023152">
    <property type="component" value="Unassembled WGS sequence"/>
</dbReference>
<dbReference type="AlphaFoldDB" id="X6NRZ3"/>